<dbReference type="EMBL" id="RBVX01000009">
    <property type="protein sequence ID" value="RSL33275.1"/>
    <property type="molecule type" value="Genomic_DNA"/>
</dbReference>
<dbReference type="InterPro" id="IPR050563">
    <property type="entry name" value="4-hydroxybenzoyl-CoA_TE"/>
</dbReference>
<dbReference type="InterPro" id="IPR006684">
    <property type="entry name" value="YbgC/YbaW"/>
</dbReference>
<dbReference type="Proteomes" id="UP000275076">
    <property type="component" value="Unassembled WGS sequence"/>
</dbReference>
<organism evidence="3 4">
    <name type="scientific">Salibacterium salarium</name>
    <dbReference type="NCBI Taxonomy" id="284579"/>
    <lineage>
        <taxon>Bacteria</taxon>
        <taxon>Bacillati</taxon>
        <taxon>Bacillota</taxon>
        <taxon>Bacilli</taxon>
        <taxon>Bacillales</taxon>
        <taxon>Bacillaceae</taxon>
    </lineage>
</organism>
<dbReference type="OrthoDB" id="9800856at2"/>
<name>A0A428N485_9BACI</name>
<dbReference type="PIRSF" id="PIRSF003230">
    <property type="entry name" value="YbgC"/>
    <property type="match status" value="1"/>
</dbReference>
<proteinExistence type="inferred from homology"/>
<dbReference type="InterPro" id="IPR029069">
    <property type="entry name" value="HotDog_dom_sf"/>
</dbReference>
<evidence type="ECO:0000256" key="1">
    <source>
        <dbReference type="ARBA" id="ARBA00005953"/>
    </source>
</evidence>
<dbReference type="PANTHER" id="PTHR31793:SF27">
    <property type="entry name" value="NOVEL THIOESTERASE SUPERFAMILY DOMAIN AND SAPOSIN A-TYPE DOMAIN CONTAINING PROTEIN (0610012H03RIK)"/>
    <property type="match status" value="1"/>
</dbReference>
<dbReference type="PANTHER" id="PTHR31793">
    <property type="entry name" value="4-HYDROXYBENZOYL-COA THIOESTERASE FAMILY MEMBER"/>
    <property type="match status" value="1"/>
</dbReference>
<evidence type="ECO:0000256" key="2">
    <source>
        <dbReference type="ARBA" id="ARBA00022801"/>
    </source>
</evidence>
<dbReference type="GO" id="GO:0047617">
    <property type="term" value="F:fatty acyl-CoA hydrolase activity"/>
    <property type="evidence" value="ECO:0007669"/>
    <property type="project" value="TreeGrafter"/>
</dbReference>
<dbReference type="AlphaFoldDB" id="A0A428N485"/>
<evidence type="ECO:0000313" key="3">
    <source>
        <dbReference type="EMBL" id="RSL33275.1"/>
    </source>
</evidence>
<dbReference type="Gene3D" id="3.10.129.10">
    <property type="entry name" value="Hotdog Thioesterase"/>
    <property type="match status" value="1"/>
</dbReference>
<accession>A0A428N485</accession>
<dbReference type="Pfam" id="PF13279">
    <property type="entry name" value="4HBT_2"/>
    <property type="match status" value="1"/>
</dbReference>
<comment type="similarity">
    <text evidence="1">Belongs to the 4-hydroxybenzoyl-CoA thioesterase family.</text>
</comment>
<comment type="caution">
    <text evidence="3">The sequence shown here is derived from an EMBL/GenBank/DDBJ whole genome shotgun (WGS) entry which is preliminary data.</text>
</comment>
<sequence>MLHSTTEIEVRYAETDQMGIVHHSNYIVWCELGRTHLIKQLGFTYTELEESGIVSPVINVDLHYRIAVRYGETPTLYTWIESYDGVRVIYGYSIKNEKGELCADGTSSHVCVKQDTFRPISIKKHLPEWHQVYEKHKKQA</sequence>
<dbReference type="SUPFAM" id="SSF54637">
    <property type="entry name" value="Thioesterase/thiol ester dehydrase-isomerase"/>
    <property type="match status" value="1"/>
</dbReference>
<evidence type="ECO:0000313" key="4">
    <source>
        <dbReference type="Proteomes" id="UP000275076"/>
    </source>
</evidence>
<keyword evidence="4" id="KW-1185">Reference proteome</keyword>
<keyword evidence="2" id="KW-0378">Hydrolase</keyword>
<reference evidence="3 4" key="1">
    <citation type="submission" date="2018-10" db="EMBL/GenBank/DDBJ databases">
        <title>Draft genome sequence of Bacillus salarius IM0101, isolated from a hypersaline soil in Inner Mongolia, China.</title>
        <authorList>
            <person name="Yamprayoonswat W."/>
            <person name="Boonvisut S."/>
            <person name="Jumpathong W."/>
            <person name="Sittihan S."/>
            <person name="Ruangsuj P."/>
            <person name="Wanthongcharoen S."/>
            <person name="Thongpramul N."/>
            <person name="Pimmason S."/>
            <person name="Yu B."/>
            <person name="Yasawong M."/>
        </authorList>
    </citation>
    <scope>NUCLEOTIDE SEQUENCE [LARGE SCALE GENOMIC DNA]</scope>
    <source>
        <strain evidence="3 4">IM0101</strain>
    </source>
</reference>
<dbReference type="NCBIfam" id="TIGR00051">
    <property type="entry name" value="YbgC/FadM family acyl-CoA thioesterase"/>
    <property type="match status" value="1"/>
</dbReference>
<gene>
    <name evidence="3" type="ORF">D7Z54_11665</name>
</gene>
<dbReference type="RefSeq" id="WP_125556031.1">
    <property type="nucleotide sequence ID" value="NZ_RBVX01000009.1"/>
</dbReference>
<protein>
    <submittedName>
        <fullName evidence="3">Acyl-CoA thioesterase</fullName>
    </submittedName>
</protein>
<dbReference type="CDD" id="cd00586">
    <property type="entry name" value="4HBT"/>
    <property type="match status" value="1"/>
</dbReference>